<organism evidence="11 12">
    <name type="scientific">Seleniivibrio woodruffii</name>
    <dbReference type="NCBI Taxonomy" id="1078050"/>
    <lineage>
        <taxon>Bacteria</taxon>
        <taxon>Pseudomonadati</taxon>
        <taxon>Deferribacterota</taxon>
        <taxon>Deferribacteres</taxon>
        <taxon>Deferribacterales</taxon>
        <taxon>Geovibrionaceae</taxon>
        <taxon>Seleniivibrio</taxon>
    </lineage>
</organism>
<evidence type="ECO:0000256" key="6">
    <source>
        <dbReference type="ARBA" id="ARBA00022679"/>
    </source>
</evidence>
<comment type="similarity">
    <text evidence="3 9">Belongs to the class-II pyridoxal-phosphate-dependent aminotransferase family. Histidinol-phosphate aminotransferase subfamily.</text>
</comment>
<dbReference type="EMBL" id="SMGG01000003">
    <property type="protein sequence ID" value="TCK61835.1"/>
    <property type="molecule type" value="Genomic_DNA"/>
</dbReference>
<dbReference type="HAMAP" id="MF_01023">
    <property type="entry name" value="HisC_aminotrans_2"/>
    <property type="match status" value="1"/>
</dbReference>
<sequence length="365" mass="40629">MTDFKKLAGKEIADIVPYKPGKPVKELERELGIKEAIKLASNENPFGPSPKVKTALKNFFPEISRYPYGDAHYLRTKLAAKLEVPADMLLFGTGSNEIIELAIRTFLKDGEHVISPAPSFSVYSSIAQAAGKTCKWIPCKKDFSFDLDAVLAAVDEKTRMIFIANPNNPTGGYTGDKKLRAFMEKVPSDVIVVFDEAYVEFADAKDFPDTMKYLDAFHNVFIMRTFSKAYGLAALRCGYVVADAMAIDMMNRVRQPFNTNMAAQVAAEAAVEDAAYLDKVIKKNKKGRNYLQKEFKKLGLDFVKSQANFILVEVGDGEKVFNELLKKGIIVRYLGPGLAKYIRVSVGTMPENEAFIEQLKKVLGK</sequence>
<evidence type="ECO:0000256" key="8">
    <source>
        <dbReference type="ARBA" id="ARBA00047481"/>
    </source>
</evidence>
<evidence type="ECO:0000256" key="2">
    <source>
        <dbReference type="ARBA" id="ARBA00005011"/>
    </source>
</evidence>
<evidence type="ECO:0000256" key="4">
    <source>
        <dbReference type="ARBA" id="ARBA00011738"/>
    </source>
</evidence>
<dbReference type="Proteomes" id="UP000294614">
    <property type="component" value="Unassembled WGS sequence"/>
</dbReference>
<dbReference type="PROSITE" id="PS00599">
    <property type="entry name" value="AA_TRANSFER_CLASS_2"/>
    <property type="match status" value="1"/>
</dbReference>
<dbReference type="InterPro" id="IPR050106">
    <property type="entry name" value="HistidinolP_aminotransfase"/>
</dbReference>
<evidence type="ECO:0000256" key="9">
    <source>
        <dbReference type="HAMAP-Rule" id="MF_01023"/>
    </source>
</evidence>
<gene>
    <name evidence="9" type="primary">hisC</name>
    <name evidence="11" type="ORF">C8D98_0341</name>
</gene>
<dbReference type="InterPro" id="IPR004839">
    <property type="entry name" value="Aminotransferase_I/II_large"/>
</dbReference>
<keyword evidence="6 9" id="KW-0808">Transferase</keyword>
<dbReference type="InterPro" id="IPR015424">
    <property type="entry name" value="PyrdxlP-dep_Trfase"/>
</dbReference>
<name>A0A4R1KBI6_9BACT</name>
<accession>A0A4R1KBI6</accession>
<feature type="domain" description="Aminotransferase class I/classII large" evidence="10">
    <location>
        <begin position="35"/>
        <end position="358"/>
    </location>
</feature>
<evidence type="ECO:0000256" key="1">
    <source>
        <dbReference type="ARBA" id="ARBA00001933"/>
    </source>
</evidence>
<evidence type="ECO:0000256" key="3">
    <source>
        <dbReference type="ARBA" id="ARBA00007970"/>
    </source>
</evidence>
<dbReference type="AlphaFoldDB" id="A0A4R1KBI6"/>
<comment type="caution">
    <text evidence="11">The sequence shown here is derived from an EMBL/GenBank/DDBJ whole genome shotgun (WGS) entry which is preliminary data.</text>
</comment>
<dbReference type="UniPathway" id="UPA00031">
    <property type="reaction ID" value="UER00012"/>
</dbReference>
<keyword evidence="5 9" id="KW-0032">Aminotransferase</keyword>
<dbReference type="Gene3D" id="3.90.1150.10">
    <property type="entry name" value="Aspartate Aminotransferase, domain 1"/>
    <property type="match status" value="1"/>
</dbReference>
<feature type="modified residue" description="N6-(pyridoxal phosphate)lysine" evidence="9">
    <location>
        <position position="228"/>
    </location>
</feature>
<dbReference type="GO" id="GO:0000105">
    <property type="term" value="P:L-histidine biosynthetic process"/>
    <property type="evidence" value="ECO:0007669"/>
    <property type="project" value="UniProtKB-UniRule"/>
</dbReference>
<keyword evidence="7 9" id="KW-0663">Pyridoxal phosphate</keyword>
<dbReference type="OrthoDB" id="9813612at2"/>
<proteinExistence type="inferred from homology"/>
<dbReference type="InterPro" id="IPR005861">
    <property type="entry name" value="HisP_aminotrans"/>
</dbReference>
<evidence type="ECO:0000259" key="10">
    <source>
        <dbReference type="Pfam" id="PF00155"/>
    </source>
</evidence>
<comment type="subunit">
    <text evidence="4 9">Homodimer.</text>
</comment>
<evidence type="ECO:0000256" key="7">
    <source>
        <dbReference type="ARBA" id="ARBA00022898"/>
    </source>
</evidence>
<dbReference type="EC" id="2.6.1.9" evidence="9"/>
<dbReference type="Gene3D" id="3.40.640.10">
    <property type="entry name" value="Type I PLP-dependent aspartate aminotransferase-like (Major domain)"/>
    <property type="match status" value="1"/>
</dbReference>
<dbReference type="CDD" id="cd00609">
    <property type="entry name" value="AAT_like"/>
    <property type="match status" value="1"/>
</dbReference>
<reference evidence="11 12" key="1">
    <citation type="submission" date="2019-03" db="EMBL/GenBank/DDBJ databases">
        <title>Genomic Encyclopedia of Type Strains, Phase IV (KMG-IV): sequencing the most valuable type-strain genomes for metagenomic binning, comparative biology and taxonomic classification.</title>
        <authorList>
            <person name="Goeker M."/>
        </authorList>
    </citation>
    <scope>NUCLEOTIDE SEQUENCE [LARGE SCALE GENOMIC DNA]</scope>
    <source>
        <strain evidence="11 12">DSM 24984</strain>
    </source>
</reference>
<dbReference type="PANTHER" id="PTHR43643">
    <property type="entry name" value="HISTIDINOL-PHOSPHATE AMINOTRANSFERASE 2"/>
    <property type="match status" value="1"/>
</dbReference>
<keyword evidence="12" id="KW-1185">Reference proteome</keyword>
<dbReference type="RefSeq" id="WP_132871442.1">
    <property type="nucleotide sequence ID" value="NZ_JAJUHT010000002.1"/>
</dbReference>
<dbReference type="SUPFAM" id="SSF53383">
    <property type="entry name" value="PLP-dependent transferases"/>
    <property type="match status" value="1"/>
</dbReference>
<comment type="catalytic activity">
    <reaction evidence="8 9">
        <text>L-histidinol phosphate + 2-oxoglutarate = 3-(imidazol-4-yl)-2-oxopropyl phosphate + L-glutamate</text>
        <dbReference type="Rhea" id="RHEA:23744"/>
        <dbReference type="ChEBI" id="CHEBI:16810"/>
        <dbReference type="ChEBI" id="CHEBI:29985"/>
        <dbReference type="ChEBI" id="CHEBI:57766"/>
        <dbReference type="ChEBI" id="CHEBI:57980"/>
        <dbReference type="EC" id="2.6.1.9"/>
    </reaction>
</comment>
<dbReference type="InterPro" id="IPR015421">
    <property type="entry name" value="PyrdxlP-dep_Trfase_major"/>
</dbReference>
<dbReference type="GO" id="GO:0030170">
    <property type="term" value="F:pyridoxal phosphate binding"/>
    <property type="evidence" value="ECO:0007669"/>
    <property type="project" value="InterPro"/>
</dbReference>
<evidence type="ECO:0000313" key="11">
    <source>
        <dbReference type="EMBL" id="TCK61835.1"/>
    </source>
</evidence>
<dbReference type="PANTHER" id="PTHR43643:SF3">
    <property type="entry name" value="HISTIDINOL-PHOSPHATE AMINOTRANSFERASE"/>
    <property type="match status" value="1"/>
</dbReference>
<comment type="pathway">
    <text evidence="2 9">Amino-acid biosynthesis; L-histidine biosynthesis; L-histidine from 5-phospho-alpha-D-ribose 1-diphosphate: step 7/9.</text>
</comment>
<dbReference type="Pfam" id="PF00155">
    <property type="entry name" value="Aminotran_1_2"/>
    <property type="match status" value="1"/>
</dbReference>
<comment type="cofactor">
    <cofactor evidence="1 9">
        <name>pyridoxal 5'-phosphate</name>
        <dbReference type="ChEBI" id="CHEBI:597326"/>
    </cofactor>
</comment>
<evidence type="ECO:0000256" key="5">
    <source>
        <dbReference type="ARBA" id="ARBA00022576"/>
    </source>
</evidence>
<keyword evidence="9" id="KW-0368">Histidine biosynthesis</keyword>
<evidence type="ECO:0000313" key="12">
    <source>
        <dbReference type="Proteomes" id="UP000294614"/>
    </source>
</evidence>
<dbReference type="GO" id="GO:0004400">
    <property type="term" value="F:histidinol-phosphate transaminase activity"/>
    <property type="evidence" value="ECO:0007669"/>
    <property type="project" value="UniProtKB-UniRule"/>
</dbReference>
<protein>
    <recommendedName>
        <fullName evidence="9">Histidinol-phosphate aminotransferase</fullName>
        <ecNumber evidence="9">2.6.1.9</ecNumber>
    </recommendedName>
    <alternativeName>
        <fullName evidence="9">Imidazole acetol-phosphate transaminase</fullName>
    </alternativeName>
</protein>
<dbReference type="NCBIfam" id="TIGR01141">
    <property type="entry name" value="hisC"/>
    <property type="match status" value="1"/>
</dbReference>
<keyword evidence="9" id="KW-0028">Amino-acid biosynthesis</keyword>
<dbReference type="InterPro" id="IPR001917">
    <property type="entry name" value="Aminotrans_II_pyridoxalP_BS"/>
</dbReference>
<dbReference type="InterPro" id="IPR015422">
    <property type="entry name" value="PyrdxlP-dep_Trfase_small"/>
</dbReference>